<evidence type="ECO:0000313" key="2">
    <source>
        <dbReference type="EMBL" id="OUD14285.1"/>
    </source>
</evidence>
<keyword evidence="1" id="KW-0472">Membrane</keyword>
<evidence type="ECO:0000256" key="1">
    <source>
        <dbReference type="SAM" id="Phobius"/>
    </source>
</evidence>
<dbReference type="AlphaFoldDB" id="A0A251X8M6"/>
<keyword evidence="1" id="KW-0812">Transmembrane</keyword>
<feature type="transmembrane region" description="Helical" evidence="1">
    <location>
        <begin position="113"/>
        <end position="132"/>
    </location>
</feature>
<dbReference type="OrthoDB" id="10015386at2"/>
<organism evidence="2 3">
    <name type="scientific">Thioflexithrix psekupsensis</name>
    <dbReference type="NCBI Taxonomy" id="1570016"/>
    <lineage>
        <taxon>Bacteria</taxon>
        <taxon>Pseudomonadati</taxon>
        <taxon>Pseudomonadota</taxon>
        <taxon>Gammaproteobacteria</taxon>
        <taxon>Thiotrichales</taxon>
        <taxon>Thioflexithrix</taxon>
    </lineage>
</organism>
<keyword evidence="3" id="KW-1185">Reference proteome</keyword>
<feature type="transmembrane region" description="Helical" evidence="1">
    <location>
        <begin position="69"/>
        <end position="92"/>
    </location>
</feature>
<evidence type="ECO:0000313" key="3">
    <source>
        <dbReference type="Proteomes" id="UP000194798"/>
    </source>
</evidence>
<comment type="caution">
    <text evidence="2">The sequence shown here is derived from an EMBL/GenBank/DDBJ whole genome shotgun (WGS) entry which is preliminary data.</text>
</comment>
<name>A0A251X8M6_9GAMM</name>
<gene>
    <name evidence="2" type="ORF">TPSD3_08150</name>
</gene>
<sequence length="176" mass="19912">MVAVKIMAESRYSFSDYNEYNVLKIPLAFILSAIYLLKYFVILILLPILSKVPKLGTSIEPLMPYIGQFAHQHVNLLLLLPSIPALLVVIAATKRAPTTQATWIRTVWKNARMLLLLAVLLDLFLLTLFLLLGLKHLSGLLIVILYLNAVILLYLLRSKRLPDVLAEFPDYVPSEN</sequence>
<keyword evidence="1" id="KW-1133">Transmembrane helix</keyword>
<feature type="transmembrane region" description="Helical" evidence="1">
    <location>
        <begin position="138"/>
        <end position="156"/>
    </location>
</feature>
<accession>A0A251X8M6</accession>
<protein>
    <recommendedName>
        <fullName evidence="4">DUF2919 domain-containing protein</fullName>
    </recommendedName>
</protein>
<dbReference type="InterPro" id="IPR021318">
    <property type="entry name" value="DUF2919"/>
</dbReference>
<dbReference type="Proteomes" id="UP000194798">
    <property type="component" value="Unassembled WGS sequence"/>
</dbReference>
<evidence type="ECO:0008006" key="4">
    <source>
        <dbReference type="Google" id="ProtNLM"/>
    </source>
</evidence>
<reference evidence="2 3" key="1">
    <citation type="submission" date="2016-12" db="EMBL/GenBank/DDBJ databases">
        <title>Thioflexothrix psekupsii D3 genome sequencing and assembly.</title>
        <authorList>
            <person name="Fomenkov A."/>
            <person name="Vincze T."/>
            <person name="Grabovich M."/>
            <person name="Anton B.P."/>
            <person name="Dubinina G."/>
            <person name="Orlova M."/>
            <person name="Belousova E."/>
            <person name="Roberts R.J."/>
        </authorList>
    </citation>
    <scope>NUCLEOTIDE SEQUENCE [LARGE SCALE GENOMIC DNA]</scope>
    <source>
        <strain evidence="2">D3</strain>
    </source>
</reference>
<dbReference type="Pfam" id="PF11143">
    <property type="entry name" value="DUF2919"/>
    <property type="match status" value="1"/>
</dbReference>
<dbReference type="EMBL" id="MSLT01000012">
    <property type="protein sequence ID" value="OUD14285.1"/>
    <property type="molecule type" value="Genomic_DNA"/>
</dbReference>
<feature type="transmembrane region" description="Helical" evidence="1">
    <location>
        <begin position="21"/>
        <end position="49"/>
    </location>
</feature>
<proteinExistence type="predicted"/>